<evidence type="ECO:0000313" key="2">
    <source>
        <dbReference type="Proteomes" id="UP001470230"/>
    </source>
</evidence>
<dbReference type="Proteomes" id="UP001470230">
    <property type="component" value="Unassembled WGS sequence"/>
</dbReference>
<dbReference type="PANTHER" id="PTHR24159">
    <property type="match status" value="1"/>
</dbReference>
<accession>A0ABR2HVW2</accession>
<evidence type="ECO:0008006" key="3">
    <source>
        <dbReference type="Google" id="ProtNLM"/>
    </source>
</evidence>
<proteinExistence type="predicted"/>
<protein>
    <recommendedName>
        <fullName evidence="3">DUF3447 domain-containing protein</fullName>
    </recommendedName>
</protein>
<reference evidence="1 2" key="1">
    <citation type="submission" date="2024-04" db="EMBL/GenBank/DDBJ databases">
        <title>Tritrichomonas musculus Genome.</title>
        <authorList>
            <person name="Alves-Ferreira E."/>
            <person name="Grigg M."/>
            <person name="Lorenzi H."/>
            <person name="Galac M."/>
        </authorList>
    </citation>
    <scope>NUCLEOTIDE SEQUENCE [LARGE SCALE GENOMIC DNA]</scope>
    <source>
        <strain evidence="1 2">EAF2021</strain>
    </source>
</reference>
<dbReference type="InterPro" id="IPR036770">
    <property type="entry name" value="Ankyrin_rpt-contain_sf"/>
</dbReference>
<dbReference type="SUPFAM" id="SSF48403">
    <property type="entry name" value="Ankyrin repeat"/>
    <property type="match status" value="1"/>
</dbReference>
<gene>
    <name evidence="1" type="ORF">M9Y10_017676</name>
</gene>
<name>A0ABR2HVW2_9EUKA</name>
<dbReference type="Gene3D" id="1.25.40.20">
    <property type="entry name" value="Ankyrin repeat-containing domain"/>
    <property type="match status" value="1"/>
</dbReference>
<dbReference type="PANTHER" id="PTHR24159:SF5">
    <property type="entry name" value="ANK_REP_REGION DOMAIN-CONTAINING PROTEIN"/>
    <property type="match status" value="1"/>
</dbReference>
<dbReference type="EMBL" id="JAPFFF010000023">
    <property type="protein sequence ID" value="KAK8852687.1"/>
    <property type="molecule type" value="Genomic_DNA"/>
</dbReference>
<keyword evidence="2" id="KW-1185">Reference proteome</keyword>
<sequence length="277" mass="33735">MIFAKQIHNYQGSDYKYYFFPEIEAFIDTESKKAIYEKLLENKDKNYIEIFKEKRRIGQNDYNACELIRNDSFDEFKTNYIDNFIKGPKIPKSIFETNDLLLHHMNTSYMEYAAFFGSLKIFEYLFEREDVFYKKDIWLFAVHGRNNDIIQILLKNRISAPHVDYDSYTDDIVIKNRFGTVLEEVIKCHHNELTIYLLNNRVNKRDEDWQIENDYKKNTYAYAFRYCNFHFLPTDINYKYFFYYACQYIYFQIVELFVNNKKVDINESIILTNVFLF</sequence>
<comment type="caution">
    <text evidence="1">The sequence shown here is derived from an EMBL/GenBank/DDBJ whole genome shotgun (WGS) entry which is preliminary data.</text>
</comment>
<evidence type="ECO:0000313" key="1">
    <source>
        <dbReference type="EMBL" id="KAK8852687.1"/>
    </source>
</evidence>
<organism evidence="1 2">
    <name type="scientific">Tritrichomonas musculus</name>
    <dbReference type="NCBI Taxonomy" id="1915356"/>
    <lineage>
        <taxon>Eukaryota</taxon>
        <taxon>Metamonada</taxon>
        <taxon>Parabasalia</taxon>
        <taxon>Tritrichomonadida</taxon>
        <taxon>Tritrichomonadidae</taxon>
        <taxon>Tritrichomonas</taxon>
    </lineage>
</organism>